<reference evidence="5 6" key="2">
    <citation type="journal article" date="2015" name="Eukaryot. Cell">
        <title>Asexual propagation of a virulent clone complex in a human and feline outbreak of sporotrichosis.</title>
        <authorList>
            <person name="Teixeira Mde M."/>
            <person name="Rodrigues A.M."/>
            <person name="Tsui C.K."/>
            <person name="de Almeida L.G."/>
            <person name="Van Diepeningen A.D."/>
            <person name="van den Ende B.G."/>
            <person name="Fernandes G.F."/>
            <person name="Kano R."/>
            <person name="Hamelin R.C."/>
            <person name="Lopes-Bezerra L.M."/>
            <person name="Vasconcelos A.T."/>
            <person name="de Hoog S."/>
            <person name="de Camargo Z.P."/>
            <person name="Felipe M.S."/>
        </authorList>
    </citation>
    <scope>NUCLEOTIDE SEQUENCE [LARGE SCALE GENOMIC DNA]</scope>
    <source>
        <strain evidence="5 6">1099-18</strain>
    </source>
</reference>
<dbReference type="InterPro" id="IPR056884">
    <property type="entry name" value="NPHP3-like_N"/>
</dbReference>
<dbReference type="InterPro" id="IPR031359">
    <property type="entry name" value="NACHT_N"/>
</dbReference>
<evidence type="ECO:0000259" key="3">
    <source>
        <dbReference type="Pfam" id="PF17100"/>
    </source>
</evidence>
<dbReference type="PANTHER" id="PTHR10039:SF17">
    <property type="entry name" value="FUNGAL STAND N-TERMINAL GOODBYE DOMAIN-CONTAINING PROTEIN-RELATED"/>
    <property type="match status" value="1"/>
</dbReference>
<reference evidence="5 6" key="1">
    <citation type="journal article" date="2014" name="BMC Genomics">
        <title>Comparative genomics of the major fungal agents of human and animal Sporotrichosis: Sporothrix schenckii and Sporothrix brasiliensis.</title>
        <authorList>
            <person name="Teixeira M.M."/>
            <person name="de Almeida L.G."/>
            <person name="Kubitschek-Barreira P."/>
            <person name="Alves F.L."/>
            <person name="Kioshima E.S."/>
            <person name="Abadio A.K."/>
            <person name="Fernandes L."/>
            <person name="Derengowski L.S."/>
            <person name="Ferreira K.S."/>
            <person name="Souza R.C."/>
            <person name="Ruiz J.C."/>
            <person name="de Andrade N.C."/>
            <person name="Paes H.C."/>
            <person name="Nicola A.M."/>
            <person name="Albuquerque P."/>
            <person name="Gerber A.L."/>
            <person name="Martins V.P."/>
            <person name="Peconick L.D."/>
            <person name="Neto A.V."/>
            <person name="Chaucanez C.B."/>
            <person name="Silva P.A."/>
            <person name="Cunha O.L."/>
            <person name="de Oliveira F.F."/>
            <person name="dos Santos T.C."/>
            <person name="Barros A.L."/>
            <person name="Soares M.A."/>
            <person name="de Oliveira L.M."/>
            <person name="Marini M.M."/>
            <person name="Villalobos-Duno H."/>
            <person name="Cunha M.M."/>
            <person name="de Hoog S."/>
            <person name="da Silveira J.F."/>
            <person name="Henrissat B."/>
            <person name="Nino-Vega G.A."/>
            <person name="Cisalpino P.S."/>
            <person name="Mora-Montes H.M."/>
            <person name="Almeida S.R."/>
            <person name="Stajich J.E."/>
            <person name="Lopes-Bezerra L.M."/>
            <person name="Vasconcelos A.T."/>
            <person name="Felipe M.S."/>
        </authorList>
    </citation>
    <scope>NUCLEOTIDE SEQUENCE [LARGE SCALE GENOMIC DNA]</scope>
    <source>
        <strain evidence="5 6">1099-18</strain>
    </source>
</reference>
<evidence type="ECO:0000313" key="5">
    <source>
        <dbReference type="EMBL" id="KJR83362.1"/>
    </source>
</evidence>
<feature type="region of interest" description="Disordered" evidence="2">
    <location>
        <begin position="1"/>
        <end position="79"/>
    </location>
</feature>
<feature type="compositionally biased region" description="Basic and acidic residues" evidence="2">
    <location>
        <begin position="45"/>
        <end position="63"/>
    </location>
</feature>
<dbReference type="InterPro" id="IPR027417">
    <property type="entry name" value="P-loop_NTPase"/>
</dbReference>
<dbReference type="EMBL" id="AXCR01000010">
    <property type="protein sequence ID" value="KJR83362.1"/>
    <property type="molecule type" value="Genomic_DNA"/>
</dbReference>
<organism evidence="5 6">
    <name type="scientific">Sporothrix schenckii 1099-18</name>
    <dbReference type="NCBI Taxonomy" id="1397361"/>
    <lineage>
        <taxon>Eukaryota</taxon>
        <taxon>Fungi</taxon>
        <taxon>Dikarya</taxon>
        <taxon>Ascomycota</taxon>
        <taxon>Pezizomycotina</taxon>
        <taxon>Sordariomycetes</taxon>
        <taxon>Sordariomycetidae</taxon>
        <taxon>Ophiostomatales</taxon>
        <taxon>Ophiostomataceae</taxon>
        <taxon>Sporothrix</taxon>
    </lineage>
</organism>
<feature type="domain" description="NWD NACHT-NTPase N-terminal" evidence="3">
    <location>
        <begin position="114"/>
        <end position="342"/>
    </location>
</feature>
<name>A0A0F2M0Y3_SPOSC</name>
<evidence type="ECO:0000313" key="6">
    <source>
        <dbReference type="Proteomes" id="UP000033710"/>
    </source>
</evidence>
<dbReference type="Proteomes" id="UP000033710">
    <property type="component" value="Unassembled WGS sequence"/>
</dbReference>
<dbReference type="Pfam" id="PF24883">
    <property type="entry name" value="NPHP3_N"/>
    <property type="match status" value="1"/>
</dbReference>
<sequence>MPSSKNDDRHEPGPAHQFKPADANANSDDKTVEPLGFRRKVQGWWRDRKGGERGQRDRPEHHGWLARPEADAAPAVSTLPVNGNKDKLTLAVHHEELLATPATQVAETNCRSDSLWDRAYEALKKDKQQLVREYEKLLAKEVQTANLASEAALQDSSRSLRQAQLTTVIDGGLKRMDEKTTKYTIAGHDFVLKEQIAQASKFLLWAKDWVGEAVQASPQASIAWAAVCLVLPLLTNPTTAAEANQHGLKTVTARMRYYVELEPVVHRLAANGRGDVDMRGLMEQVDSNIVDLYRQILEFQISSVLRFYANHLKTYAKDMVLPEDWTQMTLDIEARGETIRKDVSQIAELVGHQDAEATQSVLAALSETSRQALDVMGSLLSEQLSVLQQQLQLEKDIREDAVRQRLSDEQIACRELFCLTNADDATYEWYKDRVEDLVEGTCQWVLQHEHFQQWLAQDSGPLLVSADPGCGKSVLAKYLIDQGLAEQLQKVQSPNATNSTICYYFFKDQDQNTSRQALCALLYQLFSRKPHLLQHAIPLYREHGHHLNKFENDLWAILGHAVRDPDAGPVIVVLDALDECAASQFNGLMRNLETLLRDAQSSHA</sequence>
<dbReference type="GeneID" id="27666200"/>
<dbReference type="VEuPathDB" id="FungiDB:SPSK_04112"/>
<evidence type="ECO:0000256" key="1">
    <source>
        <dbReference type="ARBA" id="ARBA00022737"/>
    </source>
</evidence>
<protein>
    <submittedName>
        <fullName evidence="5">Ankyrin repeat protein</fullName>
    </submittedName>
</protein>
<dbReference type="PANTHER" id="PTHR10039">
    <property type="entry name" value="AMELOGENIN"/>
    <property type="match status" value="1"/>
</dbReference>
<comment type="caution">
    <text evidence="5">The sequence shown here is derived from an EMBL/GenBank/DDBJ whole genome shotgun (WGS) entry which is preliminary data.</text>
</comment>
<dbReference type="RefSeq" id="XP_016586038.1">
    <property type="nucleotide sequence ID" value="XM_016730923.1"/>
</dbReference>
<proteinExistence type="predicted"/>
<dbReference type="Pfam" id="PF17100">
    <property type="entry name" value="NACHT_N"/>
    <property type="match status" value="1"/>
</dbReference>
<keyword evidence="1" id="KW-0677">Repeat</keyword>
<feature type="domain" description="Nephrocystin 3-like N-terminal" evidence="4">
    <location>
        <begin position="440"/>
        <end position="600"/>
    </location>
</feature>
<dbReference type="Gene3D" id="3.40.50.300">
    <property type="entry name" value="P-loop containing nucleotide triphosphate hydrolases"/>
    <property type="match status" value="1"/>
</dbReference>
<feature type="compositionally biased region" description="Basic and acidic residues" evidence="2">
    <location>
        <begin position="1"/>
        <end position="13"/>
    </location>
</feature>
<dbReference type="KEGG" id="ssck:SPSK_04112"/>
<accession>A0A0F2M0Y3</accession>
<gene>
    <name evidence="5" type="ORF">SPSK_04112</name>
</gene>
<dbReference type="AlphaFoldDB" id="A0A0F2M0Y3"/>
<evidence type="ECO:0000256" key="2">
    <source>
        <dbReference type="SAM" id="MobiDB-lite"/>
    </source>
</evidence>
<dbReference type="OrthoDB" id="163438at2759"/>
<evidence type="ECO:0000259" key="4">
    <source>
        <dbReference type="Pfam" id="PF24883"/>
    </source>
</evidence>